<keyword evidence="2" id="KW-0378">Hydrolase</keyword>
<dbReference type="AlphaFoldDB" id="A0A2U1SND3"/>
<dbReference type="Proteomes" id="UP000245137">
    <property type="component" value="Unassembled WGS sequence"/>
</dbReference>
<organism evidence="3 4">
    <name type="scientific">Methylosinus sporium</name>
    <dbReference type="NCBI Taxonomy" id="428"/>
    <lineage>
        <taxon>Bacteria</taxon>
        <taxon>Pseudomonadati</taxon>
        <taxon>Pseudomonadota</taxon>
        <taxon>Alphaproteobacteria</taxon>
        <taxon>Hyphomicrobiales</taxon>
        <taxon>Methylocystaceae</taxon>
        <taxon>Methylosinus</taxon>
    </lineage>
</organism>
<dbReference type="OrthoDB" id="9808429at2"/>
<evidence type="ECO:0000313" key="4">
    <source>
        <dbReference type="Proteomes" id="UP000245137"/>
    </source>
</evidence>
<dbReference type="PANTHER" id="PTHR31793">
    <property type="entry name" value="4-HYDROXYBENZOYL-COA THIOESTERASE FAMILY MEMBER"/>
    <property type="match status" value="1"/>
</dbReference>
<dbReference type="Pfam" id="PF13279">
    <property type="entry name" value="4HBT_2"/>
    <property type="match status" value="1"/>
</dbReference>
<dbReference type="CDD" id="cd00586">
    <property type="entry name" value="4HBT"/>
    <property type="match status" value="1"/>
</dbReference>
<dbReference type="GO" id="GO:0047617">
    <property type="term" value="F:fatty acyl-CoA hydrolase activity"/>
    <property type="evidence" value="ECO:0007669"/>
    <property type="project" value="TreeGrafter"/>
</dbReference>
<dbReference type="NCBIfam" id="TIGR00051">
    <property type="entry name" value="YbgC/FadM family acyl-CoA thioesterase"/>
    <property type="match status" value="1"/>
</dbReference>
<dbReference type="SUPFAM" id="SSF54637">
    <property type="entry name" value="Thioesterase/thiol ester dehydrase-isomerase"/>
    <property type="match status" value="1"/>
</dbReference>
<protein>
    <submittedName>
        <fullName evidence="3">Tol-pal system-associated acyl-CoA thioesterase</fullName>
    </submittedName>
</protein>
<evidence type="ECO:0000256" key="2">
    <source>
        <dbReference type="ARBA" id="ARBA00022801"/>
    </source>
</evidence>
<dbReference type="FunFam" id="3.10.129.10:FF:000004">
    <property type="entry name" value="Tol-pal system-associated acyl-CoA thioesterase"/>
    <property type="match status" value="1"/>
</dbReference>
<dbReference type="RefSeq" id="WP_108918030.1">
    <property type="nucleotide sequence ID" value="NZ_BGJY01000014.1"/>
</dbReference>
<name>A0A2U1SND3_METSR</name>
<dbReference type="InterPro" id="IPR050563">
    <property type="entry name" value="4-hydroxybenzoyl-CoA_TE"/>
</dbReference>
<dbReference type="EMBL" id="PUIV01000028">
    <property type="protein sequence ID" value="PWB93121.1"/>
    <property type="molecule type" value="Genomic_DNA"/>
</dbReference>
<accession>A0A2U1SND3</accession>
<evidence type="ECO:0000256" key="1">
    <source>
        <dbReference type="ARBA" id="ARBA00005953"/>
    </source>
</evidence>
<dbReference type="PANTHER" id="PTHR31793:SF37">
    <property type="entry name" value="ACYL-COA THIOESTER HYDROLASE YBGC"/>
    <property type="match status" value="1"/>
</dbReference>
<comment type="caution">
    <text evidence="3">The sequence shown here is derived from an EMBL/GenBank/DDBJ whole genome shotgun (WGS) entry which is preliminary data.</text>
</comment>
<proteinExistence type="inferred from homology"/>
<dbReference type="InterPro" id="IPR029069">
    <property type="entry name" value="HotDog_dom_sf"/>
</dbReference>
<gene>
    <name evidence="3" type="primary">ybgC</name>
    <name evidence="3" type="ORF">C5689_14810</name>
</gene>
<evidence type="ECO:0000313" key="3">
    <source>
        <dbReference type="EMBL" id="PWB93121.1"/>
    </source>
</evidence>
<reference evidence="3 4" key="1">
    <citation type="journal article" date="2018" name="Appl. Microbiol. Biotechnol.">
        <title>Co-cultivation of the strictly anaerobic methanogen Methanosarcina barkeri with aerobic methanotrophs in an oxygen-limited membrane bioreactor.</title>
        <authorList>
            <person name="In 't Zandt M.H."/>
            <person name="van den Bosch T.J.M."/>
            <person name="Rijkers R."/>
            <person name="van Kessel M.A.H.J."/>
            <person name="Jetten M.S.M."/>
            <person name="Welte C.U."/>
        </authorList>
    </citation>
    <scope>NUCLEOTIDE SEQUENCE [LARGE SCALE GENOMIC DNA]</scope>
    <source>
        <strain evidence="3 4">DSM 17706</strain>
    </source>
</reference>
<dbReference type="InterPro" id="IPR014166">
    <property type="entry name" value="Tol-Pal_acyl-CoA_thioesterase"/>
</dbReference>
<comment type="similarity">
    <text evidence="1">Belongs to the 4-hydroxybenzoyl-CoA thioesterase family.</text>
</comment>
<dbReference type="PIRSF" id="PIRSF003230">
    <property type="entry name" value="YbgC"/>
    <property type="match status" value="1"/>
</dbReference>
<keyword evidence="4" id="KW-1185">Reference proteome</keyword>
<dbReference type="Gene3D" id="3.10.129.10">
    <property type="entry name" value="Hotdog Thioesterase"/>
    <property type="match status" value="1"/>
</dbReference>
<sequence>MTHTHSLTVRIYYEDTDFSGLVYHASYLRFMERGRTELLRDLGLGQRELLQAQGGLFFVVRAMTIDFRKPAQMDDLLIVETVVREVSGASFDLDQRVMRGGELLVGAQVKIAAVEGGRPRRLPAQVREKFASVASPRGA</sequence>
<dbReference type="InterPro" id="IPR006684">
    <property type="entry name" value="YbgC/YbaW"/>
</dbReference>
<dbReference type="NCBIfam" id="TIGR02799">
    <property type="entry name" value="thio_ybgC"/>
    <property type="match status" value="1"/>
</dbReference>